<feature type="compositionally biased region" description="Polar residues" evidence="1">
    <location>
        <begin position="56"/>
        <end position="65"/>
    </location>
</feature>
<feature type="region of interest" description="Disordered" evidence="1">
    <location>
        <begin position="34"/>
        <end position="65"/>
    </location>
</feature>
<accession>A0A821GA95</accession>
<comment type="caution">
    <text evidence="2">The sequence shown here is derived from an EMBL/GenBank/DDBJ whole genome shotgun (WGS) entry which is preliminary data.</text>
</comment>
<evidence type="ECO:0000313" key="3">
    <source>
        <dbReference type="Proteomes" id="UP000663866"/>
    </source>
</evidence>
<evidence type="ECO:0000256" key="1">
    <source>
        <dbReference type="SAM" id="MobiDB-lite"/>
    </source>
</evidence>
<dbReference type="EMBL" id="CAJOBG010091043">
    <property type="protein sequence ID" value="CAF4665782.1"/>
    <property type="molecule type" value="Genomic_DNA"/>
</dbReference>
<dbReference type="Proteomes" id="UP000663866">
    <property type="component" value="Unassembled WGS sequence"/>
</dbReference>
<organism evidence="2 3">
    <name type="scientific">Rotaria magnacalcarata</name>
    <dbReference type="NCBI Taxonomy" id="392030"/>
    <lineage>
        <taxon>Eukaryota</taxon>
        <taxon>Metazoa</taxon>
        <taxon>Spiralia</taxon>
        <taxon>Gnathifera</taxon>
        <taxon>Rotifera</taxon>
        <taxon>Eurotatoria</taxon>
        <taxon>Bdelloidea</taxon>
        <taxon>Philodinida</taxon>
        <taxon>Philodinidae</taxon>
        <taxon>Rotaria</taxon>
    </lineage>
</organism>
<evidence type="ECO:0000313" key="2">
    <source>
        <dbReference type="EMBL" id="CAF4665782.1"/>
    </source>
</evidence>
<sequence>LHHHHTFRHHHHHYSASSAAACLNANLSSSLSSVSIDSIRSPTDRDTQFFDLNDLNRPTQSQSQS</sequence>
<feature type="non-terminal residue" evidence="2">
    <location>
        <position position="1"/>
    </location>
</feature>
<dbReference type="AlphaFoldDB" id="A0A821GA95"/>
<protein>
    <submittedName>
        <fullName evidence="2">Uncharacterized protein</fullName>
    </submittedName>
</protein>
<name>A0A821GA95_9BILA</name>
<reference evidence="2" key="1">
    <citation type="submission" date="2021-02" db="EMBL/GenBank/DDBJ databases">
        <authorList>
            <person name="Nowell W R."/>
        </authorList>
    </citation>
    <scope>NUCLEOTIDE SEQUENCE</scope>
</reference>
<keyword evidence="3" id="KW-1185">Reference proteome</keyword>
<gene>
    <name evidence="2" type="ORF">OVN521_LOCUS47250</name>
</gene>
<proteinExistence type="predicted"/>
<feature type="non-terminal residue" evidence="2">
    <location>
        <position position="65"/>
    </location>
</feature>